<evidence type="ECO:0000256" key="2">
    <source>
        <dbReference type="PIRSR" id="PIRSR613078-2"/>
    </source>
</evidence>
<dbReference type="Pfam" id="PF00300">
    <property type="entry name" value="His_Phos_1"/>
    <property type="match status" value="1"/>
</dbReference>
<proteinExistence type="predicted"/>
<dbReference type="InterPro" id="IPR052765">
    <property type="entry name" value="PGM-Related"/>
</dbReference>
<evidence type="ECO:0000313" key="4">
    <source>
        <dbReference type="Proteomes" id="UP001530377"/>
    </source>
</evidence>
<comment type="caution">
    <text evidence="3">The sequence shown here is derived from an EMBL/GenBank/DDBJ whole genome shotgun (WGS) entry which is preliminary data.</text>
</comment>
<dbReference type="SUPFAM" id="SSF53254">
    <property type="entry name" value="Phosphoglycerate mutase-like"/>
    <property type="match status" value="1"/>
</dbReference>
<dbReference type="AlphaFoldDB" id="A0ABD3RAP2"/>
<feature type="active site" description="Tele-phosphohistidine intermediate" evidence="1">
    <location>
        <position position="58"/>
    </location>
</feature>
<organism evidence="3 4">
    <name type="scientific">Cyclostephanos tholiformis</name>
    <dbReference type="NCBI Taxonomy" id="382380"/>
    <lineage>
        <taxon>Eukaryota</taxon>
        <taxon>Sar</taxon>
        <taxon>Stramenopiles</taxon>
        <taxon>Ochrophyta</taxon>
        <taxon>Bacillariophyta</taxon>
        <taxon>Coscinodiscophyceae</taxon>
        <taxon>Thalassiosirophycidae</taxon>
        <taxon>Stephanodiscales</taxon>
        <taxon>Stephanodiscaceae</taxon>
        <taxon>Cyclostephanos</taxon>
    </lineage>
</organism>
<evidence type="ECO:0000256" key="1">
    <source>
        <dbReference type="PIRSR" id="PIRSR613078-1"/>
    </source>
</evidence>
<dbReference type="InterPro" id="IPR029033">
    <property type="entry name" value="His_PPase_superfam"/>
</dbReference>
<sequence>MMITGRTSAAFGPIGGKLIREWKLQGGFISRRRFLPFSSVAPKNNIDFRPRRIILLRHGQSIGNVDERAYVTTADWRIPLTDVGVKQAHEAGKNLRELICEKEASVVFYHSPYLRTKQTLDAIMPFFNDKEVVACLEEPRISEQQIGNFQSVQHVLAAKAERSKFGRFFYRFPSGEAGLDVYSRVSSFIPTLVRDCTRYGVEGHDLDNMNVIIVTHGLALRFFLMRWFQWSVDDFEKSRNPNNCELITMNKTRDSHGHSWMELNERNRLSLDLPQSCGKPRNVHVHKLHEVDDYVG</sequence>
<dbReference type="PROSITE" id="PS00175">
    <property type="entry name" value="PG_MUTASE"/>
    <property type="match status" value="1"/>
</dbReference>
<name>A0ABD3RAP2_9STRA</name>
<keyword evidence="4" id="KW-1185">Reference proteome</keyword>
<feature type="binding site" evidence="2">
    <location>
        <begin position="57"/>
        <end position="64"/>
    </location>
    <ligand>
        <name>substrate</name>
    </ligand>
</feature>
<dbReference type="InterPro" id="IPR001345">
    <property type="entry name" value="PG/BPGM_mutase_AS"/>
</dbReference>
<gene>
    <name evidence="3" type="ORF">ACHAXA_002389</name>
</gene>
<dbReference type="Gene3D" id="3.40.50.1240">
    <property type="entry name" value="Phosphoglycerate mutase-like"/>
    <property type="match status" value="1"/>
</dbReference>
<feature type="active site" description="Proton donor/acceptor" evidence="1">
    <location>
        <position position="143"/>
    </location>
</feature>
<dbReference type="InterPro" id="IPR013078">
    <property type="entry name" value="His_Pase_superF_clade-1"/>
</dbReference>
<accession>A0ABD3RAP2</accession>
<reference evidence="3 4" key="1">
    <citation type="submission" date="2024-10" db="EMBL/GenBank/DDBJ databases">
        <title>Updated reference genomes for cyclostephanoid diatoms.</title>
        <authorList>
            <person name="Roberts W.R."/>
            <person name="Alverson A.J."/>
        </authorList>
    </citation>
    <scope>NUCLEOTIDE SEQUENCE [LARGE SCALE GENOMIC DNA]</scope>
    <source>
        <strain evidence="3 4">AJA228-03</strain>
    </source>
</reference>
<dbReference type="EMBL" id="JALLPB020000372">
    <property type="protein sequence ID" value="KAL3809819.1"/>
    <property type="molecule type" value="Genomic_DNA"/>
</dbReference>
<feature type="binding site" evidence="2">
    <location>
        <position position="115"/>
    </location>
    <ligand>
        <name>substrate</name>
    </ligand>
</feature>
<dbReference type="CDD" id="cd07067">
    <property type="entry name" value="HP_PGM_like"/>
    <property type="match status" value="1"/>
</dbReference>
<dbReference type="PANTHER" id="PTHR46192">
    <property type="entry name" value="BROAD-RANGE ACID PHOSPHATASE DET1"/>
    <property type="match status" value="1"/>
</dbReference>
<protein>
    <submittedName>
        <fullName evidence="3">Uncharacterized protein</fullName>
    </submittedName>
</protein>
<dbReference type="SMART" id="SM00855">
    <property type="entry name" value="PGAM"/>
    <property type="match status" value="1"/>
</dbReference>
<evidence type="ECO:0000313" key="3">
    <source>
        <dbReference type="EMBL" id="KAL3809819.1"/>
    </source>
</evidence>
<dbReference type="Proteomes" id="UP001530377">
    <property type="component" value="Unassembled WGS sequence"/>
</dbReference>